<dbReference type="AlphaFoldDB" id="A0AAE0ZJR6"/>
<feature type="compositionally biased region" description="Basic and acidic residues" evidence="1">
    <location>
        <begin position="56"/>
        <end position="77"/>
    </location>
</feature>
<feature type="region of interest" description="Disordered" evidence="1">
    <location>
        <begin position="1"/>
        <end position="210"/>
    </location>
</feature>
<feature type="region of interest" description="Disordered" evidence="1">
    <location>
        <begin position="527"/>
        <end position="573"/>
    </location>
</feature>
<feature type="compositionally biased region" description="Basic and acidic residues" evidence="1">
    <location>
        <begin position="557"/>
        <end position="573"/>
    </location>
</feature>
<evidence type="ECO:0000256" key="1">
    <source>
        <dbReference type="SAM" id="MobiDB-lite"/>
    </source>
</evidence>
<feature type="compositionally biased region" description="Basic and acidic residues" evidence="1">
    <location>
        <begin position="36"/>
        <end position="47"/>
    </location>
</feature>
<feature type="compositionally biased region" description="Basic and acidic residues" evidence="1">
    <location>
        <begin position="149"/>
        <end position="158"/>
    </location>
</feature>
<feature type="compositionally biased region" description="Basic residues" evidence="1">
    <location>
        <begin position="17"/>
        <end position="30"/>
    </location>
</feature>
<accession>A0AAE0ZJR6</accession>
<organism evidence="2 3">
    <name type="scientific">Elysia crispata</name>
    <name type="common">lettuce slug</name>
    <dbReference type="NCBI Taxonomy" id="231223"/>
    <lineage>
        <taxon>Eukaryota</taxon>
        <taxon>Metazoa</taxon>
        <taxon>Spiralia</taxon>
        <taxon>Lophotrochozoa</taxon>
        <taxon>Mollusca</taxon>
        <taxon>Gastropoda</taxon>
        <taxon>Heterobranchia</taxon>
        <taxon>Euthyneura</taxon>
        <taxon>Panpulmonata</taxon>
        <taxon>Sacoglossa</taxon>
        <taxon>Placobranchoidea</taxon>
        <taxon>Plakobranchidae</taxon>
        <taxon>Elysia</taxon>
    </lineage>
</organism>
<feature type="compositionally biased region" description="Polar residues" evidence="1">
    <location>
        <begin position="1"/>
        <end position="16"/>
    </location>
</feature>
<evidence type="ECO:0000313" key="3">
    <source>
        <dbReference type="Proteomes" id="UP001283361"/>
    </source>
</evidence>
<feature type="compositionally biased region" description="Acidic residues" evidence="1">
    <location>
        <begin position="290"/>
        <end position="304"/>
    </location>
</feature>
<evidence type="ECO:0000313" key="2">
    <source>
        <dbReference type="EMBL" id="KAK3770485.1"/>
    </source>
</evidence>
<reference evidence="2" key="1">
    <citation type="journal article" date="2023" name="G3 (Bethesda)">
        <title>A reference genome for the long-term kleptoplast-retaining sea slug Elysia crispata morphotype clarki.</title>
        <authorList>
            <person name="Eastman K.E."/>
            <person name="Pendleton A.L."/>
            <person name="Shaikh M.A."/>
            <person name="Suttiyut T."/>
            <person name="Ogas R."/>
            <person name="Tomko P."/>
            <person name="Gavelis G."/>
            <person name="Widhalm J.R."/>
            <person name="Wisecaver J.H."/>
        </authorList>
    </citation>
    <scope>NUCLEOTIDE SEQUENCE</scope>
    <source>
        <strain evidence="2">ECLA1</strain>
    </source>
</reference>
<feature type="compositionally biased region" description="Basic and acidic residues" evidence="1">
    <location>
        <begin position="258"/>
        <end position="270"/>
    </location>
</feature>
<dbReference type="Proteomes" id="UP001283361">
    <property type="component" value="Unassembled WGS sequence"/>
</dbReference>
<feature type="compositionally biased region" description="Basic residues" evidence="1">
    <location>
        <begin position="91"/>
        <end position="102"/>
    </location>
</feature>
<feature type="compositionally biased region" description="Basic and acidic residues" evidence="1">
    <location>
        <begin position="477"/>
        <end position="494"/>
    </location>
</feature>
<name>A0AAE0ZJR6_9GAST</name>
<dbReference type="EMBL" id="JAWDGP010003841">
    <property type="protein sequence ID" value="KAK3770485.1"/>
    <property type="molecule type" value="Genomic_DNA"/>
</dbReference>
<feature type="compositionally biased region" description="Low complexity" evidence="1">
    <location>
        <begin position="311"/>
        <end position="328"/>
    </location>
</feature>
<feature type="compositionally biased region" description="Polar residues" evidence="1">
    <location>
        <begin position="377"/>
        <end position="393"/>
    </location>
</feature>
<keyword evidence="3" id="KW-1185">Reference proteome</keyword>
<gene>
    <name evidence="2" type="ORF">RRG08_027968</name>
</gene>
<proteinExistence type="predicted"/>
<feature type="compositionally biased region" description="Polar residues" evidence="1">
    <location>
        <begin position="174"/>
        <end position="189"/>
    </location>
</feature>
<feature type="compositionally biased region" description="Gly residues" evidence="1">
    <location>
        <begin position="103"/>
        <end position="117"/>
    </location>
</feature>
<feature type="compositionally biased region" description="Polar residues" evidence="1">
    <location>
        <begin position="527"/>
        <end position="544"/>
    </location>
</feature>
<feature type="compositionally biased region" description="Basic and acidic residues" evidence="1">
    <location>
        <begin position="357"/>
        <end position="376"/>
    </location>
</feature>
<protein>
    <submittedName>
        <fullName evidence="2">Uncharacterized protein</fullName>
    </submittedName>
</protein>
<comment type="caution">
    <text evidence="2">The sequence shown here is derived from an EMBL/GenBank/DDBJ whole genome shotgun (WGS) entry which is preliminary data.</text>
</comment>
<feature type="region of interest" description="Disordered" evidence="1">
    <location>
        <begin position="258"/>
        <end position="494"/>
    </location>
</feature>
<sequence length="573" mass="60373">MTSKFEGQDPSSAATNHNRRHSGGQGHKSKLVPVDGEPRKTKDEQQHQHGLTNGHASREERRGSSDGHGKPQSDNKENAQGQNGKEDNPEKKKKRKRKKKKGAGGGGNAGTGGGNANGNGECVREAVESESRLAGTDGALKRGRLTHTSSEEHSDEPGSTHADVNGLEIHPIPQVQSDTSSPQPASASESLGREAIDNQIDLGQKIDTESTNITVSSSGTIQACDVECTLQTSGGSVNNARASGEGFALDRSALVEQHDMSHGAEGHSKSLDLSCENEGSSVDAELKDAEDFEENDLFIQEDSDLSGKVSGSGTCSGTECSSDTSTSEQLPSGEDILGKDVTDQPNGLLHIEQPVPDMREDKDTSSAEKPGKHNSEQNELGNETGEGNSQLEDSGSLPREHGYVQDIPPASTQGGDGNEQDEIIHNSGPDFPKNVPGSDTSDQAALENCTRSHLDIEYSVSENNEDPESCSSPEENGDIRLEKDKEHDGGCAPRSKREISVVDLIGARSTAGSAIRAGIIQDMMLTSGSSGQPAGTGSSMSKTDFTGCVDVAGDGESEPHLHRSCDRFTDTSS</sequence>
<feature type="compositionally biased region" description="Basic and acidic residues" evidence="1">
    <location>
        <begin position="122"/>
        <end position="131"/>
    </location>
</feature>